<dbReference type="AlphaFoldDB" id="A0A2S8IY45"/>
<evidence type="ECO:0000313" key="2">
    <source>
        <dbReference type="Proteomes" id="UP000238206"/>
    </source>
</evidence>
<dbReference type="Proteomes" id="UP000238206">
    <property type="component" value="Unassembled WGS sequence"/>
</dbReference>
<dbReference type="EMBL" id="PUIQ01000009">
    <property type="protein sequence ID" value="PQP19707.1"/>
    <property type="molecule type" value="Genomic_DNA"/>
</dbReference>
<protein>
    <submittedName>
        <fullName evidence="1">Phage gp6-like head-tail connector protein</fullName>
    </submittedName>
</protein>
<accession>A0A2S8IY45</accession>
<gene>
    <name evidence="1" type="ORF">C5615_09710</name>
</gene>
<name>A0A2S8IY45_BURCE</name>
<reference evidence="1 2" key="1">
    <citation type="submission" date="2018-02" db="EMBL/GenBank/DDBJ databases">
        <title>Draft genome sequencing of Burkholderia cepacia Y14-15.</title>
        <authorList>
            <person name="Zheng B.-X."/>
        </authorList>
    </citation>
    <scope>NUCLEOTIDE SEQUENCE [LARGE SCALE GENOMIC DNA]</scope>
    <source>
        <strain evidence="1 2">Y14-15</strain>
    </source>
</reference>
<organism evidence="1 2">
    <name type="scientific">Burkholderia cepacia</name>
    <name type="common">Pseudomonas cepacia</name>
    <dbReference type="NCBI Taxonomy" id="292"/>
    <lineage>
        <taxon>Bacteria</taxon>
        <taxon>Pseudomonadati</taxon>
        <taxon>Pseudomonadota</taxon>
        <taxon>Betaproteobacteria</taxon>
        <taxon>Burkholderiales</taxon>
        <taxon>Burkholderiaceae</taxon>
        <taxon>Burkholderia</taxon>
        <taxon>Burkholderia cepacia complex</taxon>
    </lineage>
</organism>
<comment type="caution">
    <text evidence="1">The sequence shown here is derived from an EMBL/GenBank/DDBJ whole genome shotgun (WGS) entry which is preliminary data.</text>
</comment>
<proteinExistence type="predicted"/>
<dbReference type="Gene3D" id="1.10.3230.30">
    <property type="entry name" value="Phage gp6-like head-tail connector protein"/>
    <property type="match status" value="1"/>
</dbReference>
<evidence type="ECO:0000313" key="1">
    <source>
        <dbReference type="EMBL" id="PQP19707.1"/>
    </source>
</evidence>
<dbReference type="CDD" id="cd08054">
    <property type="entry name" value="gp6"/>
    <property type="match status" value="1"/>
</dbReference>
<dbReference type="InterPro" id="IPR006450">
    <property type="entry name" value="Phage_HK97_gp6-like"/>
</dbReference>
<dbReference type="NCBIfam" id="TIGR01560">
    <property type="entry name" value="put_DNA_pack"/>
    <property type="match status" value="1"/>
</dbReference>
<sequence length="114" mass="12072">MSMIPLSLALSFVRQDDGVEDDVCAVLLDGAEAAAFAYLNRDVYPDQETLDAASKAGTAGPFAMVINGAIKAAILKLFAEQYTNREDSAGGQAVAALPFNSRALLRPWRVIPGV</sequence>